<feature type="domain" description="RNase H type-1" evidence="1">
    <location>
        <begin position="29"/>
        <end position="149"/>
    </location>
</feature>
<keyword evidence="3" id="KW-1185">Reference proteome</keyword>
<dbReference type="InterPro" id="IPR012337">
    <property type="entry name" value="RNaseH-like_sf"/>
</dbReference>
<dbReference type="PANTHER" id="PTHR47074">
    <property type="entry name" value="BNAC02G40300D PROTEIN"/>
    <property type="match status" value="1"/>
</dbReference>
<dbReference type="OrthoDB" id="1906820at2759"/>
<protein>
    <recommendedName>
        <fullName evidence="1">RNase H type-1 domain-containing protein</fullName>
    </recommendedName>
</protein>
<dbReference type="PANTHER" id="PTHR47074:SF11">
    <property type="entry name" value="REVERSE TRANSCRIPTASE-LIKE PROTEIN"/>
    <property type="match status" value="1"/>
</dbReference>
<dbReference type="Pfam" id="PF13456">
    <property type="entry name" value="RVT_3"/>
    <property type="match status" value="1"/>
</dbReference>
<dbReference type="GO" id="GO:0003676">
    <property type="term" value="F:nucleic acid binding"/>
    <property type="evidence" value="ECO:0007669"/>
    <property type="project" value="InterPro"/>
</dbReference>
<dbReference type="AlphaFoldDB" id="A0A9Q0GVZ7"/>
<organism evidence="2 3">
    <name type="scientific">Protea cynaroides</name>
    <dbReference type="NCBI Taxonomy" id="273540"/>
    <lineage>
        <taxon>Eukaryota</taxon>
        <taxon>Viridiplantae</taxon>
        <taxon>Streptophyta</taxon>
        <taxon>Embryophyta</taxon>
        <taxon>Tracheophyta</taxon>
        <taxon>Spermatophyta</taxon>
        <taxon>Magnoliopsida</taxon>
        <taxon>Proteales</taxon>
        <taxon>Proteaceae</taxon>
        <taxon>Protea</taxon>
    </lineage>
</organism>
<accession>A0A9Q0GVZ7</accession>
<name>A0A9Q0GVZ7_9MAGN</name>
<dbReference type="Proteomes" id="UP001141806">
    <property type="component" value="Unassembled WGS sequence"/>
</dbReference>
<dbReference type="InterPro" id="IPR052929">
    <property type="entry name" value="RNase_H-like_EbsB-rel"/>
</dbReference>
<sequence length="183" mass="20083">MSSTIVPYQPEVRSLVWWPLPSGWVSLMTDAAFYSDTHQGGMGYIIRDSQGAIKSAISQSASFLSTSVGEAVTIRSTLVDALQQGYCAIQVESDCLGVVNLLNGVSNEGDPYLLAIVRDILYLKTQMDNVVFMFIPRKANVIAHSLTRRVTIVPRKVVWPLSSPWLEQLGNFDATAMLGSINE</sequence>
<dbReference type="EMBL" id="JAMYWD010000012">
    <property type="protein sequence ID" value="KAJ4952704.1"/>
    <property type="molecule type" value="Genomic_DNA"/>
</dbReference>
<dbReference type="SUPFAM" id="SSF53098">
    <property type="entry name" value="Ribonuclease H-like"/>
    <property type="match status" value="1"/>
</dbReference>
<dbReference type="GO" id="GO:0004523">
    <property type="term" value="F:RNA-DNA hybrid ribonuclease activity"/>
    <property type="evidence" value="ECO:0007669"/>
    <property type="project" value="InterPro"/>
</dbReference>
<proteinExistence type="predicted"/>
<evidence type="ECO:0000259" key="1">
    <source>
        <dbReference type="Pfam" id="PF13456"/>
    </source>
</evidence>
<gene>
    <name evidence="2" type="ORF">NE237_029536</name>
</gene>
<dbReference type="Gene3D" id="3.30.420.10">
    <property type="entry name" value="Ribonuclease H-like superfamily/Ribonuclease H"/>
    <property type="match status" value="1"/>
</dbReference>
<evidence type="ECO:0000313" key="3">
    <source>
        <dbReference type="Proteomes" id="UP001141806"/>
    </source>
</evidence>
<dbReference type="InterPro" id="IPR036397">
    <property type="entry name" value="RNaseH_sf"/>
</dbReference>
<reference evidence="2" key="1">
    <citation type="journal article" date="2023" name="Plant J.">
        <title>The genome of the king protea, Protea cynaroides.</title>
        <authorList>
            <person name="Chang J."/>
            <person name="Duong T.A."/>
            <person name="Schoeman C."/>
            <person name="Ma X."/>
            <person name="Roodt D."/>
            <person name="Barker N."/>
            <person name="Li Z."/>
            <person name="Van de Peer Y."/>
            <person name="Mizrachi E."/>
        </authorList>
    </citation>
    <scope>NUCLEOTIDE SEQUENCE</scope>
    <source>
        <tissue evidence="2">Young leaves</tissue>
    </source>
</reference>
<dbReference type="InterPro" id="IPR002156">
    <property type="entry name" value="RNaseH_domain"/>
</dbReference>
<comment type="caution">
    <text evidence="2">The sequence shown here is derived from an EMBL/GenBank/DDBJ whole genome shotgun (WGS) entry which is preliminary data.</text>
</comment>
<evidence type="ECO:0000313" key="2">
    <source>
        <dbReference type="EMBL" id="KAJ4952704.1"/>
    </source>
</evidence>
<dbReference type="InterPro" id="IPR044730">
    <property type="entry name" value="RNase_H-like_dom_plant"/>
</dbReference>
<dbReference type="CDD" id="cd06222">
    <property type="entry name" value="RNase_H_like"/>
    <property type="match status" value="1"/>
</dbReference>